<protein>
    <submittedName>
        <fullName evidence="1">Uncharacterized protein</fullName>
    </submittedName>
</protein>
<reference evidence="1 2" key="1">
    <citation type="submission" date="2023-09" db="EMBL/GenBank/DDBJ databases">
        <authorList>
            <person name="Rey-Velasco X."/>
        </authorList>
    </citation>
    <scope>NUCLEOTIDE SEQUENCE [LARGE SCALE GENOMIC DNA]</scope>
    <source>
        <strain evidence="1 2">F117</strain>
    </source>
</reference>
<sequence>MERTLEISNDEIIIISQGKEYKDIQTLNVVEIEEKEFGNFGVCFWYYCNTKDIPGSEKLIIVPMQEKPKQISIFETSKDGAGTKEFKIMLN</sequence>
<proteinExistence type="predicted"/>
<organism evidence="1 2">
    <name type="scientific">Autumnicola musiva</name>
    <dbReference type="NCBI Taxonomy" id="3075589"/>
    <lineage>
        <taxon>Bacteria</taxon>
        <taxon>Pseudomonadati</taxon>
        <taxon>Bacteroidota</taxon>
        <taxon>Flavobacteriia</taxon>
        <taxon>Flavobacteriales</taxon>
        <taxon>Flavobacteriaceae</taxon>
        <taxon>Autumnicola</taxon>
    </lineage>
</organism>
<keyword evidence="2" id="KW-1185">Reference proteome</keyword>
<accession>A0ABU3D4Q0</accession>
<comment type="caution">
    <text evidence="1">The sequence shown here is derived from an EMBL/GenBank/DDBJ whole genome shotgun (WGS) entry which is preliminary data.</text>
</comment>
<gene>
    <name evidence="1" type="ORF">RM539_07780</name>
</gene>
<evidence type="ECO:0000313" key="1">
    <source>
        <dbReference type="EMBL" id="MDT0676479.1"/>
    </source>
</evidence>
<dbReference type="Proteomes" id="UP001262582">
    <property type="component" value="Unassembled WGS sequence"/>
</dbReference>
<dbReference type="RefSeq" id="WP_311502823.1">
    <property type="nucleotide sequence ID" value="NZ_JAVRHK010000004.1"/>
</dbReference>
<name>A0ABU3D4Q0_9FLAO</name>
<dbReference type="EMBL" id="JAVRHK010000004">
    <property type="protein sequence ID" value="MDT0676479.1"/>
    <property type="molecule type" value="Genomic_DNA"/>
</dbReference>
<evidence type="ECO:0000313" key="2">
    <source>
        <dbReference type="Proteomes" id="UP001262582"/>
    </source>
</evidence>